<accession>A0A5N5P6A8</accession>
<dbReference type="AlphaFoldDB" id="A0A5N5P6A8"/>
<reference evidence="2" key="1">
    <citation type="journal article" date="2019" name="Gigascience">
        <title>De novo genome assembly of the endangered Acer yangbiense, a plant species with extremely small populations endemic to Yunnan Province, China.</title>
        <authorList>
            <person name="Yang J."/>
            <person name="Wariss H.M."/>
            <person name="Tao L."/>
            <person name="Zhang R."/>
            <person name="Yun Q."/>
            <person name="Hollingsworth P."/>
            <person name="Dao Z."/>
            <person name="Luo G."/>
            <person name="Guo H."/>
            <person name="Ma Y."/>
            <person name="Sun W."/>
        </authorList>
    </citation>
    <scope>NUCLEOTIDE SEQUENCE [LARGE SCALE GENOMIC DNA]</scope>
    <source>
        <strain evidence="2">cv. br00</strain>
    </source>
</reference>
<keyword evidence="2" id="KW-1185">Reference proteome</keyword>
<gene>
    <name evidence="1" type="ORF">DKX38_001500</name>
</gene>
<dbReference type="EMBL" id="VDCV01000001">
    <property type="protein sequence ID" value="KAB5574306.1"/>
    <property type="molecule type" value="Genomic_DNA"/>
</dbReference>
<dbReference type="Proteomes" id="UP000326939">
    <property type="component" value="Chromosome 1"/>
</dbReference>
<name>A0A5N5P6A8_9ROSI</name>
<evidence type="ECO:0000313" key="1">
    <source>
        <dbReference type="EMBL" id="KAB5574306.1"/>
    </source>
</evidence>
<comment type="caution">
    <text evidence="1">The sequence shown here is derived from an EMBL/GenBank/DDBJ whole genome shotgun (WGS) entry which is preliminary data.</text>
</comment>
<sequence>MTSSLKSVVRGAYGKAKRWMTYPPKRLKHFVSLFIELEHLWVLLHQVLHDRDPQGRDVESFHRHLYSSGNLGSTSEEKCGSGAG</sequence>
<protein>
    <submittedName>
        <fullName evidence="1">Uncharacterized protein</fullName>
    </submittedName>
</protein>
<proteinExistence type="predicted"/>
<evidence type="ECO:0000313" key="2">
    <source>
        <dbReference type="Proteomes" id="UP000326939"/>
    </source>
</evidence>
<organism evidence="1 2">
    <name type="scientific">Salix brachista</name>
    <dbReference type="NCBI Taxonomy" id="2182728"/>
    <lineage>
        <taxon>Eukaryota</taxon>
        <taxon>Viridiplantae</taxon>
        <taxon>Streptophyta</taxon>
        <taxon>Embryophyta</taxon>
        <taxon>Tracheophyta</taxon>
        <taxon>Spermatophyta</taxon>
        <taxon>Magnoliopsida</taxon>
        <taxon>eudicotyledons</taxon>
        <taxon>Gunneridae</taxon>
        <taxon>Pentapetalae</taxon>
        <taxon>rosids</taxon>
        <taxon>fabids</taxon>
        <taxon>Malpighiales</taxon>
        <taxon>Salicaceae</taxon>
        <taxon>Saliceae</taxon>
        <taxon>Salix</taxon>
    </lineage>
</organism>